<evidence type="ECO:0000313" key="2">
    <source>
        <dbReference type="Proteomes" id="UP000005237"/>
    </source>
</evidence>
<organism evidence="1 2">
    <name type="scientific">Caenorhabditis japonica</name>
    <dbReference type="NCBI Taxonomy" id="281687"/>
    <lineage>
        <taxon>Eukaryota</taxon>
        <taxon>Metazoa</taxon>
        <taxon>Ecdysozoa</taxon>
        <taxon>Nematoda</taxon>
        <taxon>Chromadorea</taxon>
        <taxon>Rhabditida</taxon>
        <taxon>Rhabditina</taxon>
        <taxon>Rhabditomorpha</taxon>
        <taxon>Rhabditoidea</taxon>
        <taxon>Rhabditidae</taxon>
        <taxon>Peloderinae</taxon>
        <taxon>Caenorhabditis</taxon>
    </lineage>
</organism>
<accession>A0A8R1IQZ3</accession>
<dbReference type="AlphaFoldDB" id="A0A8R1IQZ3"/>
<evidence type="ECO:0000313" key="1">
    <source>
        <dbReference type="EnsemblMetazoa" id="CJA39086.1"/>
    </source>
</evidence>
<proteinExistence type="predicted"/>
<dbReference type="EnsemblMetazoa" id="CJA39086.1">
    <property type="protein sequence ID" value="CJA39086.1"/>
    <property type="gene ID" value="WBGene00214933"/>
</dbReference>
<name>A0A8R1IQZ3_CAEJA</name>
<protein>
    <submittedName>
        <fullName evidence="1">Uncharacterized protein</fullName>
    </submittedName>
</protein>
<reference evidence="1" key="2">
    <citation type="submission" date="2022-06" db="UniProtKB">
        <authorList>
            <consortium name="EnsemblMetazoa"/>
        </authorList>
    </citation>
    <scope>IDENTIFICATION</scope>
    <source>
        <strain evidence="1">DF5081</strain>
    </source>
</reference>
<sequence>MIETCTDEESIDLEVIQNELVIFFQSKIVTDQTYWTPVTPLLILDYDSAVINKMPFLIDYHKTLLNQIPLRQG</sequence>
<reference evidence="2" key="1">
    <citation type="submission" date="2010-08" db="EMBL/GenBank/DDBJ databases">
        <authorList>
            <consortium name="Caenorhabditis japonica Sequencing Consortium"/>
            <person name="Wilson R.K."/>
        </authorList>
    </citation>
    <scope>NUCLEOTIDE SEQUENCE [LARGE SCALE GENOMIC DNA]</scope>
    <source>
        <strain evidence="2">DF5081</strain>
    </source>
</reference>
<dbReference type="Proteomes" id="UP000005237">
    <property type="component" value="Unassembled WGS sequence"/>
</dbReference>
<keyword evidence="2" id="KW-1185">Reference proteome</keyword>